<dbReference type="PANTHER" id="PTHR43076:SF7">
    <property type="entry name" value="AMINODEOXYFUTALOSINE SYNTHASE"/>
    <property type="match status" value="1"/>
</dbReference>
<accession>A0A381U3J0</accession>
<organism evidence="4">
    <name type="scientific">marine metagenome</name>
    <dbReference type="NCBI Taxonomy" id="408172"/>
    <lineage>
        <taxon>unclassified sequences</taxon>
        <taxon>metagenomes</taxon>
        <taxon>ecological metagenomes</taxon>
    </lineage>
</organism>
<comment type="cofactor">
    <cofactor evidence="1">
        <name>[4Fe-4S] cluster</name>
        <dbReference type="ChEBI" id="CHEBI:49883"/>
    </cofactor>
</comment>
<feature type="domain" description="CofH/MqnC-like C-terminal" evidence="3">
    <location>
        <begin position="202"/>
        <end position="284"/>
    </location>
</feature>
<evidence type="ECO:0000256" key="1">
    <source>
        <dbReference type="ARBA" id="ARBA00001966"/>
    </source>
</evidence>
<reference evidence="4" key="1">
    <citation type="submission" date="2018-05" db="EMBL/GenBank/DDBJ databases">
        <authorList>
            <person name="Lanie J.A."/>
            <person name="Ng W.-L."/>
            <person name="Kazmierczak K.M."/>
            <person name="Andrzejewski T.M."/>
            <person name="Davidsen T.M."/>
            <person name="Wayne K.J."/>
            <person name="Tettelin H."/>
            <person name="Glass J.I."/>
            <person name="Rusch D."/>
            <person name="Podicherti R."/>
            <person name="Tsui H.-C.T."/>
            <person name="Winkler M.E."/>
        </authorList>
    </citation>
    <scope>NUCLEOTIDE SEQUENCE</scope>
</reference>
<dbReference type="PANTHER" id="PTHR43076">
    <property type="entry name" value="FO SYNTHASE (COFH)"/>
    <property type="match status" value="1"/>
</dbReference>
<evidence type="ECO:0000313" key="5">
    <source>
        <dbReference type="EMBL" id="SVB04096.1"/>
    </source>
</evidence>
<sequence>MTEGGQLSDEQVENLTLNTDLLSLGMLADDVRRSRHGDSTTFVRVVEVPVQGSVSPELRGEAMELRIIGVPDSPEVMVSAVRLAAEAGRPVTGYAVHDLLEMSNGDMALFRNLLDELLEVGLAAISELVVDRTPEPESVISTVVDAGLAISRVTIHEALGDKRIGFVKAVAGWMLPANGVWAFAPLPRADVVSDSEAPPPTGYDDVRQVALARLLVDNIGSIQVDWALHGPKLAQVALTFGADDIDAVPAVDAVDLGSRRTSLEEVRQNIRAASFVPIERNGCFERVM</sequence>
<dbReference type="EMBL" id="UINC01005573">
    <property type="protein sequence ID" value="SVA22168.1"/>
    <property type="molecule type" value="Genomic_DNA"/>
</dbReference>
<dbReference type="AlphaFoldDB" id="A0A381U3J0"/>
<dbReference type="GO" id="GO:0051539">
    <property type="term" value="F:4 iron, 4 sulfur cluster binding"/>
    <property type="evidence" value="ECO:0007669"/>
    <property type="project" value="UniProtKB-KW"/>
</dbReference>
<dbReference type="InterPro" id="IPR045567">
    <property type="entry name" value="CofH/MnqC-like_C"/>
</dbReference>
<keyword evidence="2" id="KW-0408">Iron</keyword>
<keyword evidence="2" id="KW-0479">Metal-binding</keyword>
<dbReference type="Pfam" id="PF19288">
    <property type="entry name" value="CofH_C"/>
    <property type="match status" value="1"/>
</dbReference>
<evidence type="ECO:0000259" key="3">
    <source>
        <dbReference type="Pfam" id="PF19288"/>
    </source>
</evidence>
<evidence type="ECO:0000313" key="4">
    <source>
        <dbReference type="EMBL" id="SVA22168.1"/>
    </source>
</evidence>
<gene>
    <name evidence="5" type="ORF">METZ01_LOCUS156950</name>
    <name evidence="4" type="ORF">METZ01_LOCUS75022</name>
</gene>
<name>A0A381U3J0_9ZZZZ</name>
<dbReference type="GO" id="GO:0044689">
    <property type="term" value="F:7,8-didemethyl-8-hydroxy-5-deazariboflavin synthase activity"/>
    <property type="evidence" value="ECO:0007669"/>
    <property type="project" value="TreeGrafter"/>
</dbReference>
<proteinExistence type="predicted"/>
<keyword evidence="2" id="KW-0004">4Fe-4S</keyword>
<evidence type="ECO:0000256" key="2">
    <source>
        <dbReference type="ARBA" id="ARBA00022485"/>
    </source>
</evidence>
<protein>
    <recommendedName>
        <fullName evidence="3">CofH/MqnC-like C-terminal domain-containing protein</fullName>
    </recommendedName>
</protein>
<dbReference type="EMBL" id="UINC01026510">
    <property type="protein sequence ID" value="SVB04096.1"/>
    <property type="molecule type" value="Genomic_DNA"/>
</dbReference>
<dbReference type="InterPro" id="IPR034405">
    <property type="entry name" value="F420"/>
</dbReference>
<keyword evidence="2" id="KW-0411">Iron-sulfur</keyword>